<name>A0A819JDT6_9BILA</name>
<reference evidence="6" key="1">
    <citation type="submission" date="2021-02" db="EMBL/GenBank/DDBJ databases">
        <authorList>
            <person name="Nowell W R."/>
        </authorList>
    </citation>
    <scope>NUCLEOTIDE SEQUENCE</scope>
</reference>
<evidence type="ECO:0000259" key="5">
    <source>
        <dbReference type="PROSITE" id="PS50125"/>
    </source>
</evidence>
<dbReference type="Proteomes" id="UP000663844">
    <property type="component" value="Unassembled WGS sequence"/>
</dbReference>
<gene>
    <name evidence="6" type="ORF">OXD698_LOCUS25439</name>
</gene>
<feature type="compositionally biased region" description="Polar residues" evidence="4">
    <location>
        <begin position="317"/>
        <end position="332"/>
    </location>
</feature>
<dbReference type="CDD" id="cd07302">
    <property type="entry name" value="CHD"/>
    <property type="match status" value="2"/>
</dbReference>
<evidence type="ECO:0000256" key="1">
    <source>
        <dbReference type="ARBA" id="ARBA00022741"/>
    </source>
</evidence>
<evidence type="ECO:0000256" key="2">
    <source>
        <dbReference type="ARBA" id="ARBA00022840"/>
    </source>
</evidence>
<feature type="region of interest" description="Disordered" evidence="4">
    <location>
        <begin position="1385"/>
        <end position="1405"/>
    </location>
</feature>
<dbReference type="SUPFAM" id="SSF55073">
    <property type="entry name" value="Nucleotide cyclase"/>
    <property type="match status" value="2"/>
</dbReference>
<dbReference type="EMBL" id="CAJOAZ010002434">
    <property type="protein sequence ID" value="CAF3928588.1"/>
    <property type="molecule type" value="Genomic_DNA"/>
</dbReference>
<dbReference type="GO" id="GO:0004016">
    <property type="term" value="F:adenylate cyclase activity"/>
    <property type="evidence" value="ECO:0007669"/>
    <property type="project" value="TreeGrafter"/>
</dbReference>
<feature type="non-terminal residue" evidence="6">
    <location>
        <position position="1"/>
    </location>
</feature>
<dbReference type="PANTHER" id="PTHR16305:SF28">
    <property type="entry name" value="GUANYLATE CYCLASE DOMAIN-CONTAINING PROTEIN"/>
    <property type="match status" value="1"/>
</dbReference>
<feature type="region of interest" description="Disordered" evidence="4">
    <location>
        <begin position="317"/>
        <end position="346"/>
    </location>
</feature>
<evidence type="ECO:0000256" key="4">
    <source>
        <dbReference type="SAM" id="MobiDB-lite"/>
    </source>
</evidence>
<dbReference type="GO" id="GO:0005737">
    <property type="term" value="C:cytoplasm"/>
    <property type="evidence" value="ECO:0007669"/>
    <property type="project" value="TreeGrafter"/>
</dbReference>
<feature type="domain" description="Guanylate cyclase" evidence="5">
    <location>
        <begin position="132"/>
        <end position="263"/>
    </location>
</feature>
<feature type="region of interest" description="Disordered" evidence="4">
    <location>
        <begin position="1232"/>
        <end position="1304"/>
    </location>
</feature>
<keyword evidence="2" id="KW-0067">ATP-binding</keyword>
<dbReference type="InterPro" id="IPR001054">
    <property type="entry name" value="A/G_cyclase"/>
</dbReference>
<evidence type="ECO:0000256" key="3">
    <source>
        <dbReference type="ARBA" id="ARBA00023239"/>
    </source>
</evidence>
<dbReference type="GO" id="GO:0035556">
    <property type="term" value="P:intracellular signal transduction"/>
    <property type="evidence" value="ECO:0007669"/>
    <property type="project" value="InterPro"/>
</dbReference>
<dbReference type="InterPro" id="IPR029787">
    <property type="entry name" value="Nucleotide_cyclase"/>
</dbReference>
<keyword evidence="1" id="KW-0547">Nucleotide-binding</keyword>
<dbReference type="GO" id="GO:0005524">
    <property type="term" value="F:ATP binding"/>
    <property type="evidence" value="ECO:0007669"/>
    <property type="project" value="UniProtKB-KW"/>
</dbReference>
<protein>
    <recommendedName>
        <fullName evidence="5">Guanylate cyclase domain-containing protein</fullName>
    </recommendedName>
</protein>
<feature type="domain" description="Guanylate cyclase" evidence="5">
    <location>
        <begin position="442"/>
        <end position="520"/>
    </location>
</feature>
<comment type="caution">
    <text evidence="6">The sequence shown here is derived from an EMBL/GenBank/DDBJ whole genome shotgun (WGS) entry which is preliminary data.</text>
</comment>
<feature type="compositionally biased region" description="Polar residues" evidence="4">
    <location>
        <begin position="1233"/>
        <end position="1260"/>
    </location>
</feature>
<dbReference type="Pfam" id="PF00211">
    <property type="entry name" value="Guanylate_cyc"/>
    <property type="match status" value="2"/>
</dbReference>
<dbReference type="PROSITE" id="PS50125">
    <property type="entry name" value="GUANYLATE_CYCLASE_2"/>
    <property type="match status" value="2"/>
</dbReference>
<organism evidence="6 7">
    <name type="scientific">Adineta steineri</name>
    <dbReference type="NCBI Taxonomy" id="433720"/>
    <lineage>
        <taxon>Eukaryota</taxon>
        <taxon>Metazoa</taxon>
        <taxon>Spiralia</taxon>
        <taxon>Gnathifera</taxon>
        <taxon>Rotifera</taxon>
        <taxon>Eurotatoria</taxon>
        <taxon>Bdelloidea</taxon>
        <taxon>Adinetida</taxon>
        <taxon>Adinetidae</taxon>
        <taxon>Adineta</taxon>
    </lineage>
</organism>
<dbReference type="FunFam" id="3.30.70.1230:FF:000017">
    <property type="entry name" value="Adenylate cyclase type 10"/>
    <property type="match status" value="1"/>
</dbReference>
<evidence type="ECO:0000313" key="7">
    <source>
        <dbReference type="Proteomes" id="UP000663844"/>
    </source>
</evidence>
<feature type="compositionally biased region" description="Basic and acidic residues" evidence="4">
    <location>
        <begin position="1261"/>
        <end position="1287"/>
    </location>
</feature>
<dbReference type="PANTHER" id="PTHR16305">
    <property type="entry name" value="TESTICULAR SOLUBLE ADENYLYL CYCLASE"/>
    <property type="match status" value="1"/>
</dbReference>
<dbReference type="Gene3D" id="3.30.70.1230">
    <property type="entry name" value="Nucleotide cyclase"/>
    <property type="match status" value="2"/>
</dbReference>
<keyword evidence="3" id="KW-0456">Lyase</keyword>
<proteinExistence type="predicted"/>
<dbReference type="GO" id="GO:0009190">
    <property type="term" value="P:cyclic nucleotide biosynthetic process"/>
    <property type="evidence" value="ECO:0007669"/>
    <property type="project" value="InterPro"/>
</dbReference>
<evidence type="ECO:0000313" key="6">
    <source>
        <dbReference type="EMBL" id="CAF3928588.1"/>
    </source>
</evidence>
<accession>A0A819JDT6</accession>
<sequence>TIGKLITMDNSRQRVLCQSNEIIQAKRKTSLKKTQRKEPLRRIWSRGLPSLATNTVKMVVATLHIGSKMNGHISDEEQDNEEEDDNEDDEIFHIGQHVQAHIPDIVLNKLNDLIDQKGNILIPNEHMYNNATLLFLDVSGFTSLTEQYSNDAHLGIDQLTHTLNSYFDKLVSEILINNGDIYKFAGDAILALWTNELNGPEQALKCALYLQEKCGAYETDVDVVLRLKIALAYGSVHALFIGTDEFKHYILTGDCVKDVNQCEQLCEPGDIIITKAVYEQVQNLLLNCEYAPINDEVDRKDQYIAVKYLDSEDNDLNISKNNDRMNTSNPDISMNEPDNNSNSQLSSLINDSINEELNNKTDNLMKSFLLGCVYQRIERKQSLDYLSELRRVTITFINLDVSDEHYTNNNLYHNVQKVFIQIYELTKMMGGVLTKALLFDKGWSFLCVFGLPGYKQGDDTANALKCAYMIHTTIHKQCQFIDKCSIGVTTGLTYCGVVGHFARCEYTVIGRKVNMAARLMCNYPNIISCDQETYYNSRLNSRFFQILPDKILKGMHNVGIIWQYGDHQNNIQIENNQDQKKIIDIQNNNYPLLGRKVELMIVTAQIMLLDEPLHRRRDLAAIIFEGDDKIGRSRLLQFIAESLENAYHESNCTGVSSYDNTYIPYDSTIPNNIPNENTKTRLSSLNIYGNDCSTIKKSTIRIIKYSCQLEQRFNEFSLLRSLLRQLLQFHHDDKTQYEREQYLLRLFDINKSNDVYLRRNLFLLNDLLDVRFRRSHIETENTNEKNFVRTYETNINELLLHILHQLIDPPGTMGDMYGNTLSSAYSQPRRSSTSITALPMASITTASKILFIIDDIHFADESSLKHLLTLGSHNKCLLILSMKPPRNNNNDRPVSNIIQSISTDSRVYLRRLPGLELRYLATLGCQILSVHKLPAKLVKVLNESCNGIPGFCEQILFDLLRKDKIFIVNTTDTYDQDSNLIEGDADKLLVNSPIKTSLLKSLFSRHKQILNDNQRQIEPVFSRICLLRDPSSNDFVSHCQQNFQNYIMCRIDRLSDSESLLCKIAAVIGNTFSRTFLWQLVDSQSKKLININSCILDMMQRTIIECAYQQQQQQNQRKRSIKCFCLHNPAGFPSQCRLIAFTHVSIREGIYNSLTDSLKRTLTRNAIDYLEKQCTIVCSTCAPRNDIPFVVQKQDGLTRIIKNSQQRGFVDIVKIAALREIDNTIKQAMRLRSMSSPIKPRSNTSTNLSPEPSTTLTGNLDRNENKSSNKIREKRRNSFDIGKLDSRRTRRSQSPVPPTRTNENDVEIKMDQSTNCNSSDQNLTLISVYPYENNDSEVISSPLLTPPKSKHLFALLKLPKQRYRNSSLSNNRLFKNFDGLVPTPNKLNKKETITKPKRKRKNDKSSRFRSFFRYIFCQLVPLHSNASAIIDANRQSTKDSNDNIILSDTKIISKPNGILQESKLLRKQSSHWQTVRQVLIPSPNKVLRACPNDHELLEQPMFSSELMQSVSNDLNCLNKQTYLTQTFQNLYEQSLLFHTFQSYVQYKNLIQFVYETKQEEEQELPNSNKFLNEFIIYNDLRVCQCADYVLTVYIKLVEYHTNLYDMHEKLVDDKRDYLRRKQFDRIIYYRIEICQLLLHSNCLQRLLVEIENGRKFLDKFQNDIINQENCFYKYQYILTKYTYNLFEAIVLQRTRSIYDAKLLCEQSLKELNEKQIGDMFISNTNYFNYSSNKEKKVQYEQSKDGVSDFSCSSQTSHTDPLCSFIEKYRYEYLICQYHLLQYHLSRHQSIESINTLINLQYHIYPIIFSLPCTIILIEYFYCQTNYKQCLILINKLITFWWSYLTPREKLELGKLKSISLIIELKQSSLESAILSGYFAKRILTGYHENIFLIETCIHLTLALIGEMRLSNIELILQHLEYLSEQTMNCYAKLWYYILIIDVAIELGYEFMPITIDFLENITKYRKKLLTGPNQQSLLIVYSDCTLAQIYIRLGQLNMSKIHFQQALHQIKYDQMHLSNVDFRFKRALLKLIETQLLYWYHTKEYQENITKEYFLLNMIESNVNENLIPWNKTRYLIYQAYYDRLINDYRRIQKYSIDNDFNWELNLEEAEINAVKLDILWIKRLRTAWSHSLSEQISLQIDEALSIQRPRTSIIMHKPINRYSLRPSIPHIKVSLKIEKNSDEQSTKSVHNYSHQKFVDSRLSVTKTILLPQFQLYILPVRV</sequence>